<organism evidence="3 4">
    <name type="scientific">Brucella tritici</name>
    <dbReference type="NCBI Taxonomy" id="94626"/>
    <lineage>
        <taxon>Bacteria</taxon>
        <taxon>Pseudomonadati</taxon>
        <taxon>Pseudomonadota</taxon>
        <taxon>Alphaproteobacteria</taxon>
        <taxon>Hyphomicrobiales</taxon>
        <taxon>Brucellaceae</taxon>
        <taxon>Brucella/Ochrobactrum group</taxon>
        <taxon>Brucella</taxon>
    </lineage>
</organism>
<dbReference type="GO" id="GO:0030497">
    <property type="term" value="P:fatty acid elongation"/>
    <property type="evidence" value="ECO:0007669"/>
    <property type="project" value="TreeGrafter"/>
</dbReference>
<dbReference type="Proteomes" id="UP000481643">
    <property type="component" value="Unassembled WGS sequence"/>
</dbReference>
<dbReference type="EMBL" id="WBVX01000008">
    <property type="protein sequence ID" value="KAB2686608.1"/>
    <property type="molecule type" value="Genomic_DNA"/>
</dbReference>
<proteinExistence type="inferred from homology"/>
<evidence type="ECO:0000256" key="2">
    <source>
        <dbReference type="ARBA" id="ARBA00023002"/>
    </source>
</evidence>
<dbReference type="InterPro" id="IPR002347">
    <property type="entry name" value="SDR_fam"/>
</dbReference>
<evidence type="ECO:0000313" key="4">
    <source>
        <dbReference type="Proteomes" id="UP000481643"/>
    </source>
</evidence>
<evidence type="ECO:0000313" key="3">
    <source>
        <dbReference type="EMBL" id="KAB2686608.1"/>
    </source>
</evidence>
<dbReference type="PRINTS" id="PR00080">
    <property type="entry name" value="SDRFAMILY"/>
</dbReference>
<keyword evidence="2" id="KW-0560">Oxidoreductase</keyword>
<dbReference type="FunFam" id="3.40.50.720:FF:000173">
    <property type="entry name" value="3-oxoacyl-[acyl-carrier protein] reductase"/>
    <property type="match status" value="1"/>
</dbReference>
<dbReference type="PANTHER" id="PTHR42760">
    <property type="entry name" value="SHORT-CHAIN DEHYDROGENASES/REDUCTASES FAMILY MEMBER"/>
    <property type="match status" value="1"/>
</dbReference>
<comment type="caution">
    <text evidence="3">The sequence shown here is derived from an EMBL/GenBank/DDBJ whole genome shotgun (WGS) entry which is preliminary data.</text>
</comment>
<dbReference type="SUPFAM" id="SSF51735">
    <property type="entry name" value="NAD(P)-binding Rossmann-fold domains"/>
    <property type="match status" value="1"/>
</dbReference>
<reference evidence="3 4" key="1">
    <citation type="submission" date="2019-09" db="EMBL/GenBank/DDBJ databases">
        <title>Taxonomic organization of the family Brucellaceae based on a phylogenomic approach.</title>
        <authorList>
            <person name="Leclercq S."/>
            <person name="Cloeckaert A."/>
            <person name="Zygmunt M.S."/>
        </authorList>
    </citation>
    <scope>NUCLEOTIDE SEQUENCE [LARGE SCALE GENOMIC DNA]</scope>
    <source>
        <strain evidence="3 4">WS1830</strain>
    </source>
</reference>
<dbReference type="PANTHER" id="PTHR42760:SF129">
    <property type="entry name" value="OXIDOREDUCTASE"/>
    <property type="match status" value="1"/>
</dbReference>
<accession>A0A6L3YSR4</accession>
<dbReference type="NCBIfam" id="NF009466">
    <property type="entry name" value="PRK12826.1-2"/>
    <property type="match status" value="1"/>
</dbReference>
<name>A0A6L3YSR4_9HYPH</name>
<dbReference type="PRINTS" id="PR00081">
    <property type="entry name" value="GDHRDH"/>
</dbReference>
<dbReference type="RefSeq" id="WP_109986225.1">
    <property type="nucleotide sequence ID" value="NZ_WBVX01000008.1"/>
</dbReference>
<gene>
    <name evidence="3" type="ORF">F9L08_09430</name>
</gene>
<comment type="similarity">
    <text evidence="1">Belongs to the short-chain dehydrogenases/reductases (SDR) family.</text>
</comment>
<dbReference type="GO" id="GO:0016616">
    <property type="term" value="F:oxidoreductase activity, acting on the CH-OH group of donors, NAD or NADP as acceptor"/>
    <property type="evidence" value="ECO:0007669"/>
    <property type="project" value="TreeGrafter"/>
</dbReference>
<dbReference type="Gene3D" id="3.40.50.720">
    <property type="entry name" value="NAD(P)-binding Rossmann-like Domain"/>
    <property type="match status" value="1"/>
</dbReference>
<protein>
    <submittedName>
        <fullName evidence="3">SDR family oxidoreductase</fullName>
    </submittedName>
</protein>
<evidence type="ECO:0000256" key="1">
    <source>
        <dbReference type="ARBA" id="ARBA00006484"/>
    </source>
</evidence>
<dbReference type="InterPro" id="IPR036291">
    <property type="entry name" value="NAD(P)-bd_dom_sf"/>
</dbReference>
<dbReference type="Pfam" id="PF13561">
    <property type="entry name" value="adh_short_C2"/>
    <property type="match status" value="1"/>
</dbReference>
<sequence length="259" mass="27080">MTVGARERIAVVTGGSSGIGLSTVRRLVSEGYKVAFFGQTPQRVSAAGETLISQFGEDAIFYRSVDINEATAIVGFFDEVRSYWGPPDTLICNAGVSPKAKDGKAAAFVETSIEEWNAVLSTNLIGPVLCCQRVLPDLIKWRFGRIVLVGSIAGRTLPRLAGSAYTASKAALSGCLRSLVSTLDGTGVTANIVAPGHILTEMTGPIDSDANRDALLRIPVGRLGCPDDVAAVITFLASENAGFINGATIDVNGGEYVSP</sequence>
<dbReference type="AlphaFoldDB" id="A0A6L3YSR4"/>